<feature type="region of interest" description="Disordered" evidence="1">
    <location>
        <begin position="1"/>
        <end position="82"/>
    </location>
</feature>
<reference evidence="2" key="1">
    <citation type="submission" date="2018-05" db="EMBL/GenBank/DDBJ databases">
        <authorList>
            <person name="Lanie J.A."/>
            <person name="Ng W.-L."/>
            <person name="Kazmierczak K.M."/>
            <person name="Andrzejewski T.M."/>
            <person name="Davidsen T.M."/>
            <person name="Wayne K.J."/>
            <person name="Tettelin H."/>
            <person name="Glass J.I."/>
            <person name="Rusch D."/>
            <person name="Podicherti R."/>
            <person name="Tsui H.-C.T."/>
            <person name="Winkler M.E."/>
        </authorList>
    </citation>
    <scope>NUCLEOTIDE SEQUENCE</scope>
</reference>
<feature type="compositionally biased region" description="Basic and acidic residues" evidence="1">
    <location>
        <begin position="42"/>
        <end position="58"/>
    </location>
</feature>
<evidence type="ECO:0000256" key="1">
    <source>
        <dbReference type="SAM" id="MobiDB-lite"/>
    </source>
</evidence>
<evidence type="ECO:0000313" key="2">
    <source>
        <dbReference type="EMBL" id="SVD79305.1"/>
    </source>
</evidence>
<sequence>MDYIKEAEPGQGGGGHKEGDVWQTSSGWAAWKPGESSAEYGIQDKESAEKYAKGKIDPDSTSGSDDEKEPAGKLGGGDFERD</sequence>
<dbReference type="AlphaFoldDB" id="A0A382Y8Y1"/>
<proteinExistence type="predicted"/>
<organism evidence="2">
    <name type="scientific">marine metagenome</name>
    <dbReference type="NCBI Taxonomy" id="408172"/>
    <lineage>
        <taxon>unclassified sequences</taxon>
        <taxon>metagenomes</taxon>
        <taxon>ecological metagenomes</taxon>
    </lineage>
</organism>
<protein>
    <submittedName>
        <fullName evidence="2">Uncharacterized protein</fullName>
    </submittedName>
</protein>
<accession>A0A382Y8Y1</accession>
<feature type="compositionally biased region" description="Gly residues" evidence="1">
    <location>
        <begin position="73"/>
        <end position="82"/>
    </location>
</feature>
<dbReference type="EMBL" id="UINC01173615">
    <property type="protein sequence ID" value="SVD79305.1"/>
    <property type="molecule type" value="Genomic_DNA"/>
</dbReference>
<feature type="non-terminal residue" evidence="2">
    <location>
        <position position="82"/>
    </location>
</feature>
<name>A0A382Y8Y1_9ZZZZ</name>
<gene>
    <name evidence="2" type="ORF">METZ01_LOCUS432159</name>
</gene>